<dbReference type="VEuPathDB" id="GiardiaDB:SS50377_25360"/>
<dbReference type="GO" id="GO:0005929">
    <property type="term" value="C:cilium"/>
    <property type="evidence" value="ECO:0007669"/>
    <property type="project" value="UniProtKB-SubCell"/>
</dbReference>
<dbReference type="InterPro" id="IPR052102">
    <property type="entry name" value="Enkurin_domain-protein"/>
</dbReference>
<sequence>MNDTINKLELIDTINEHRAYDRINDTPEKKKYYKSIYHEKTVREHFDHAGNHSTLGLKDGAFKPDATQWTIKRSGDPGLADPREWHYQDPLPRREPVPAQSDKPVYGLKSNADFIKANVRRATLMVPKANKRLEVDWTERKEFGNNPAYLKTVQSQISEEQQSLREFEQSRRPQRQKALKLSEYEREELLQGLKQNWKDLNAEYISTTKSIVETFGQKDRKMWLERRMAEIESDIIILEKGDVYVK</sequence>
<keyword evidence="9" id="KW-1185">Reference proteome</keyword>
<evidence type="ECO:0000313" key="7">
    <source>
        <dbReference type="EMBL" id="EST41763.1"/>
    </source>
</evidence>
<evidence type="ECO:0000256" key="1">
    <source>
        <dbReference type="ARBA" id="ARBA00004138"/>
    </source>
</evidence>
<dbReference type="AlphaFoldDB" id="V6LC12"/>
<feature type="domain" description="Enkurin" evidence="6">
    <location>
        <begin position="151"/>
        <end position="246"/>
    </location>
</feature>
<dbReference type="GO" id="GO:0005856">
    <property type="term" value="C:cytoskeleton"/>
    <property type="evidence" value="ECO:0007669"/>
    <property type="project" value="UniProtKB-SubCell"/>
</dbReference>
<dbReference type="GO" id="GO:0005516">
    <property type="term" value="F:calmodulin binding"/>
    <property type="evidence" value="ECO:0007669"/>
    <property type="project" value="TreeGrafter"/>
</dbReference>
<keyword evidence="5" id="KW-0966">Cell projection</keyword>
<evidence type="ECO:0000256" key="5">
    <source>
        <dbReference type="ARBA" id="ARBA00023273"/>
    </source>
</evidence>
<evidence type="ECO:0000259" key="6">
    <source>
        <dbReference type="PROSITE" id="PS51665"/>
    </source>
</evidence>
<evidence type="ECO:0000256" key="3">
    <source>
        <dbReference type="ARBA" id="ARBA00022490"/>
    </source>
</evidence>
<evidence type="ECO:0000313" key="8">
    <source>
        <dbReference type="EMBL" id="KAH0573240.1"/>
    </source>
</evidence>
<dbReference type="OrthoDB" id="2123594at2759"/>
<reference evidence="7 8" key="1">
    <citation type="journal article" date="2014" name="PLoS Genet.">
        <title>The Genome of Spironucleus salmonicida Highlights a Fish Pathogen Adapted to Fluctuating Environments.</title>
        <authorList>
            <person name="Xu F."/>
            <person name="Jerlstrom-Hultqvist J."/>
            <person name="Einarsson E."/>
            <person name="Astvaldsson A."/>
            <person name="Svard S.G."/>
            <person name="Andersson J.O."/>
        </authorList>
    </citation>
    <scope>NUCLEOTIDE SEQUENCE</scope>
    <source>
        <strain evidence="8">ATCC 50377</strain>
    </source>
</reference>
<dbReference type="PANTHER" id="PTHR21490">
    <property type="entry name" value="ENKURIN-RELATED"/>
    <property type="match status" value="1"/>
</dbReference>
<comment type="subcellular location">
    <subcellularLocation>
        <location evidence="1">Cell projection</location>
        <location evidence="1">Cilium</location>
    </subcellularLocation>
    <subcellularLocation>
        <location evidence="2">Cytoplasm</location>
        <location evidence="2">Cytoskeleton</location>
    </subcellularLocation>
</comment>
<name>V6LC12_9EUKA</name>
<gene>
    <name evidence="7" type="ORF">SS50377_18596</name>
    <name evidence="8" type="ORF">SS50377_25360</name>
</gene>
<dbReference type="Pfam" id="PF13864">
    <property type="entry name" value="Enkurin"/>
    <property type="match status" value="1"/>
</dbReference>
<dbReference type="InterPro" id="IPR027012">
    <property type="entry name" value="Enkurin_dom"/>
</dbReference>
<dbReference type="Proteomes" id="UP000018208">
    <property type="component" value="Unassembled WGS sequence"/>
</dbReference>
<dbReference type="PANTHER" id="PTHR21490:SF0">
    <property type="entry name" value="ENKURIN"/>
    <property type="match status" value="1"/>
</dbReference>
<proteinExistence type="predicted"/>
<dbReference type="EMBL" id="AUWU02000005">
    <property type="protein sequence ID" value="KAH0573240.1"/>
    <property type="molecule type" value="Genomic_DNA"/>
</dbReference>
<reference evidence="8" key="2">
    <citation type="submission" date="2020-12" db="EMBL/GenBank/DDBJ databases">
        <title>New Spironucleus salmonicida genome in near-complete chromosomes.</title>
        <authorList>
            <person name="Xu F."/>
            <person name="Kurt Z."/>
            <person name="Jimenez-Gonzalez A."/>
            <person name="Astvaldsson A."/>
            <person name="Andersson J.O."/>
            <person name="Svard S.G."/>
        </authorList>
    </citation>
    <scope>NUCLEOTIDE SEQUENCE</scope>
    <source>
        <strain evidence="8">ATCC 50377</strain>
    </source>
</reference>
<evidence type="ECO:0000256" key="2">
    <source>
        <dbReference type="ARBA" id="ARBA00004245"/>
    </source>
</evidence>
<protein>
    <submittedName>
        <fullName evidence="8">Calmodulin-binding protein</fullName>
    </submittedName>
</protein>
<organism evidence="7">
    <name type="scientific">Spironucleus salmonicida</name>
    <dbReference type="NCBI Taxonomy" id="348837"/>
    <lineage>
        <taxon>Eukaryota</taxon>
        <taxon>Metamonada</taxon>
        <taxon>Diplomonadida</taxon>
        <taxon>Hexamitidae</taxon>
        <taxon>Hexamitinae</taxon>
        <taxon>Spironucleus</taxon>
    </lineage>
</organism>
<keyword evidence="4" id="KW-0206">Cytoskeleton</keyword>
<keyword evidence="3" id="KW-0963">Cytoplasm</keyword>
<accession>V6LC12</accession>
<evidence type="ECO:0000256" key="4">
    <source>
        <dbReference type="ARBA" id="ARBA00023212"/>
    </source>
</evidence>
<evidence type="ECO:0000313" key="9">
    <source>
        <dbReference type="Proteomes" id="UP000018208"/>
    </source>
</evidence>
<dbReference type="EMBL" id="KI546167">
    <property type="protein sequence ID" value="EST41763.1"/>
    <property type="molecule type" value="Genomic_DNA"/>
</dbReference>
<dbReference type="PROSITE" id="PS51665">
    <property type="entry name" value="ENKURIN"/>
    <property type="match status" value="1"/>
</dbReference>